<feature type="domain" description="DUF637" evidence="2">
    <location>
        <begin position="87"/>
        <end position="256"/>
    </location>
</feature>
<name>A0ABY0RBI9_9PSED</name>
<proteinExistence type="predicted"/>
<gene>
    <name evidence="3" type="ORF">SAMN04490208_0589</name>
</gene>
<dbReference type="EMBL" id="LT629706">
    <property type="protein sequence ID" value="SDN52560.1"/>
    <property type="molecule type" value="Genomic_DNA"/>
</dbReference>
<evidence type="ECO:0000313" key="4">
    <source>
        <dbReference type="Proteomes" id="UP000181903"/>
    </source>
</evidence>
<dbReference type="InterPro" id="IPR006915">
    <property type="entry name" value="DUF637_hemagglutn_put"/>
</dbReference>
<evidence type="ECO:0000259" key="2">
    <source>
        <dbReference type="Pfam" id="PF04830"/>
    </source>
</evidence>
<reference evidence="3 4" key="1">
    <citation type="submission" date="2016-10" db="EMBL/GenBank/DDBJ databases">
        <authorList>
            <person name="Varghese N."/>
            <person name="Submissions S."/>
        </authorList>
    </citation>
    <scope>NUCLEOTIDE SEQUENCE [LARGE SCALE GENOMIC DNA]</scope>
    <source>
        <strain evidence="3 4">BS2776</strain>
    </source>
</reference>
<feature type="region of interest" description="Disordered" evidence="1">
    <location>
        <begin position="566"/>
        <end position="601"/>
    </location>
</feature>
<keyword evidence="4" id="KW-1185">Reference proteome</keyword>
<accession>A0ABY0RBI9</accession>
<evidence type="ECO:0000256" key="1">
    <source>
        <dbReference type="SAM" id="MobiDB-lite"/>
    </source>
</evidence>
<sequence>MVKADPQLAWLKDAEQRGDVDWRQVKEIHDSFKYSNSGLGPASQLIIAIVMATVLGPLAAGAMGTATEGLVTAGTLSAGTAAGISAATGAVAAGAATNATVSVINNRGNLGAVFKDVTSSDAIKGYFISGVTAGLTAGLFDGWTGTETVNATGKIVTVPGALGTWAGVGQFAANQVLQNTTSTLLGKALGQGGDLGDALKGALFNTLAAASFNAIGDYTQGVLTEGYPPKVIVHAMVGGLLSKATGGDFKTGALAAGINEALVVQLDTLVKGDKDLLSMSSQIVGVLAAASQKDADAKSIEQGGWVAKNATQYNYLNHDQLKRAAKMLLACGDDECRKAVFTRYKELSFAQDLEAAAACSADVTVCAKYSREVANTMANLDDIHQTLGDGPAQEWEDLRQSNLGFQEMLATFTAGHTAGAIAEAVQQKWGLSDEQTKIVADNLVLVAAGGVAAIAAKKALAQAFGGAKGAGTGKAPYTSTVSPDAEAGMPYTHPVKEDGAKANVGSISHISGVNLPKSQSKMIADFEAAGYPTKPVVSPTSGNVVGIQYILPDGSRVRVMQADGLSPQRASFENAKGGPVDPTTGKPPQPPQGLSKAERKQWIRERTHIEQVD</sequence>
<organism evidence="3 4">
    <name type="scientific">Pseudomonas poae</name>
    <dbReference type="NCBI Taxonomy" id="200451"/>
    <lineage>
        <taxon>Bacteria</taxon>
        <taxon>Pseudomonadati</taxon>
        <taxon>Pseudomonadota</taxon>
        <taxon>Gammaproteobacteria</taxon>
        <taxon>Pseudomonadales</taxon>
        <taxon>Pseudomonadaceae</taxon>
        <taxon>Pseudomonas</taxon>
    </lineage>
</organism>
<evidence type="ECO:0000313" key="3">
    <source>
        <dbReference type="EMBL" id="SDN52560.1"/>
    </source>
</evidence>
<dbReference type="Proteomes" id="UP000181903">
    <property type="component" value="Chromosome I"/>
</dbReference>
<dbReference type="Pfam" id="PF04830">
    <property type="entry name" value="DUF637"/>
    <property type="match status" value="1"/>
</dbReference>
<dbReference type="RefSeq" id="WP_060550222.1">
    <property type="nucleotide sequence ID" value="NZ_JYLI01000023.1"/>
</dbReference>
<protein>
    <submittedName>
        <fullName evidence="3">Possible hemagglutinin</fullName>
    </submittedName>
</protein>